<dbReference type="GeneID" id="98660993"/>
<evidence type="ECO:0008006" key="4">
    <source>
        <dbReference type="Google" id="ProtNLM"/>
    </source>
</evidence>
<proteinExistence type="predicted"/>
<organism evidence="2 3">
    <name type="scientific">Agathobaculum butyriciproducens</name>
    <dbReference type="NCBI Taxonomy" id="1628085"/>
    <lineage>
        <taxon>Bacteria</taxon>
        <taxon>Bacillati</taxon>
        <taxon>Bacillota</taxon>
        <taxon>Clostridia</taxon>
        <taxon>Eubacteriales</taxon>
        <taxon>Butyricicoccaceae</taxon>
        <taxon>Agathobaculum</taxon>
    </lineage>
</organism>
<dbReference type="RefSeq" id="WP_227600219.1">
    <property type="nucleotide sequence ID" value="NZ_JAJEPX010000005.1"/>
</dbReference>
<gene>
    <name evidence="2" type="ORF">LKD22_03265</name>
</gene>
<evidence type="ECO:0000313" key="3">
    <source>
        <dbReference type="Proteomes" id="UP001298753"/>
    </source>
</evidence>
<accession>A0AAW4VZQ4</accession>
<comment type="caution">
    <text evidence="2">The sequence shown here is derived from an EMBL/GenBank/DDBJ whole genome shotgun (WGS) entry which is preliminary data.</text>
</comment>
<keyword evidence="1" id="KW-1133">Transmembrane helix</keyword>
<protein>
    <recommendedName>
        <fullName evidence="4">Regulatory protein YycH-like domain-containing protein</fullName>
    </recommendedName>
</protein>
<keyword evidence="3" id="KW-1185">Reference proteome</keyword>
<dbReference type="Proteomes" id="UP001298753">
    <property type="component" value="Unassembled WGS sequence"/>
</dbReference>
<name>A0AAW4VZQ4_9FIRM</name>
<feature type="transmembrane region" description="Helical" evidence="1">
    <location>
        <begin position="6"/>
        <end position="27"/>
    </location>
</feature>
<dbReference type="AlphaFoldDB" id="A0AAW4VZQ4"/>
<evidence type="ECO:0000256" key="1">
    <source>
        <dbReference type="SAM" id="Phobius"/>
    </source>
</evidence>
<keyword evidence="1" id="KW-0472">Membrane</keyword>
<sequence>MQWDKVKNILIAILLTINLFLLGNLAVRGWQSHRRTSELEANLRTLVSARGMQLDTAFSFPEDITLPELSLDRSRADEEKVAAAMLGEHAERTEQEDGTVRFESDRGTLEWQADGNVQADYTLTESAPTSASEALEQARRLCSRWGFQAEQAGWTAEDTVVTLTGSVAGLPVHNRRLTLDFSAGDGSVSLVGLWSFGTPYTTANGISITCSAADALLQFAAESGETGTIESMTAGYRMQTDSSRRIRLTPTWKIDTETGEYLVDCDKKTIIGEEN</sequence>
<reference evidence="2 3" key="1">
    <citation type="submission" date="2021-10" db="EMBL/GenBank/DDBJ databases">
        <title>Anaerobic single-cell dispensing facilitates the cultivation of human gut bacteria.</title>
        <authorList>
            <person name="Afrizal A."/>
        </authorList>
    </citation>
    <scope>NUCLEOTIDE SEQUENCE [LARGE SCALE GENOMIC DNA]</scope>
    <source>
        <strain evidence="2 3">CLA-AA-H270</strain>
    </source>
</reference>
<keyword evidence="1" id="KW-0812">Transmembrane</keyword>
<dbReference type="EMBL" id="JAJEPX010000005">
    <property type="protein sequence ID" value="MCC2176159.1"/>
    <property type="molecule type" value="Genomic_DNA"/>
</dbReference>
<evidence type="ECO:0000313" key="2">
    <source>
        <dbReference type="EMBL" id="MCC2176159.1"/>
    </source>
</evidence>